<feature type="chain" id="PRO_5009664392" evidence="1">
    <location>
        <begin position="22"/>
        <end position="639"/>
    </location>
</feature>
<evidence type="ECO:0000256" key="1">
    <source>
        <dbReference type="SAM" id="SignalP"/>
    </source>
</evidence>
<dbReference type="InterPro" id="IPR005506">
    <property type="entry name" value="DUF312_ALF"/>
</dbReference>
<keyword evidence="1" id="KW-0732">Signal</keyword>
<gene>
    <name evidence="2" type="ORF">BG844_23390</name>
</gene>
<dbReference type="EMBL" id="MEIA01000257">
    <property type="protein sequence ID" value="OJF11950.1"/>
    <property type="molecule type" value="Genomic_DNA"/>
</dbReference>
<dbReference type="Pfam" id="PF03752">
    <property type="entry name" value="ALF"/>
    <property type="match status" value="1"/>
</dbReference>
<evidence type="ECO:0000313" key="3">
    <source>
        <dbReference type="Proteomes" id="UP000182486"/>
    </source>
</evidence>
<keyword evidence="3" id="KW-1185">Reference proteome</keyword>
<reference evidence="2 3" key="1">
    <citation type="submission" date="2016-09" db="EMBL/GenBank/DDBJ databases">
        <title>Couchioplanes caeruleus draft genome sequence.</title>
        <authorList>
            <person name="Sheehan J."/>
            <person name="Caffrey P."/>
        </authorList>
    </citation>
    <scope>NUCLEOTIDE SEQUENCE [LARGE SCALE GENOMIC DNA]</scope>
    <source>
        <strain evidence="2 3">DSM 43634</strain>
    </source>
</reference>
<accession>A0A1K0GI87</accession>
<dbReference type="AlphaFoldDB" id="A0A1K0GI87"/>
<dbReference type="RefSeq" id="WP_071807488.1">
    <property type="nucleotide sequence ID" value="NZ_MEIA01000257.1"/>
</dbReference>
<comment type="caution">
    <text evidence="2">The sequence shown here is derived from an EMBL/GenBank/DDBJ whole genome shotgun (WGS) entry which is preliminary data.</text>
</comment>
<organism evidence="2 3">
    <name type="scientific">Couchioplanes caeruleus subsp. caeruleus</name>
    <dbReference type="NCBI Taxonomy" id="56427"/>
    <lineage>
        <taxon>Bacteria</taxon>
        <taxon>Bacillati</taxon>
        <taxon>Actinomycetota</taxon>
        <taxon>Actinomycetes</taxon>
        <taxon>Micromonosporales</taxon>
        <taxon>Micromonosporaceae</taxon>
        <taxon>Couchioplanes</taxon>
    </lineage>
</organism>
<dbReference type="Proteomes" id="UP000182486">
    <property type="component" value="Unassembled WGS sequence"/>
</dbReference>
<evidence type="ECO:0000313" key="2">
    <source>
        <dbReference type="EMBL" id="OJF11950.1"/>
    </source>
</evidence>
<feature type="signal peptide" evidence="1">
    <location>
        <begin position="1"/>
        <end position="21"/>
    </location>
</feature>
<protein>
    <submittedName>
        <fullName evidence="2">Uncharacterized protein</fullName>
    </submittedName>
</protein>
<sequence>MTSSIGALLTRGLLTAGLATAALTATLPAAAQAVSALPAGLSAAALADPSPNLYDEKMRVLAKFGLDDQLNLAERTDRDFVIALWTRIKNNPDHLEVRIAAEAAYSAAPEDAERACRQFILVDVYAAFDRDVAREKTETDEKRRSDFARATAAASIDVVADAAMLNGTDTKFIELIWQRADEDGKWPKVKAAARDARKGTPEQQREFIASGLAAAAKQDTDDRIAADAAKTEEEKAAARARAAKQFAANRIGLPVTEPLLSMPDRDFVNVVWNYAAEGTEVARAAERTARSNDPAVWKTFIDTGIHQAKDRDIKNALDKQEAEDRRRAREILSRAERIGHANLAAAARAALAGDAQAVADFVHAGQYQVRPDPIVAAPLALTGNRVGVITTDGTAHVKEGGLSTPWVTQHEGIRQLVLTGDRIGVLAGDGTAWVKEGGLGAGWVRMYDNVKQLAMSGNRIGVLTTDGTALVKEGGLGAQWVTEYTYVKHLVLAGNRIGVLGTDGTALVKEGDLSAFWVTEYEGVQQLVLTDNRIGVLTNDGTALVKEGGLSAFWVNEHGGVKQLVLSGDRIGIITHDGRAHVKEGGLSAFWVTQHDGIRQLALAGNRIGVLSPDGTARVKEGGLGAGWIVVRTGVGPEA</sequence>
<proteinExistence type="predicted"/>
<name>A0A1K0GI87_9ACTN</name>